<accession>A0ACD3YD02</accession>
<dbReference type="Proteomes" id="UP000829420">
    <property type="component" value="Plasmid pW1-a"/>
</dbReference>
<name>A0ACD3YD02_9GAMM</name>
<keyword evidence="2" id="KW-1185">Reference proteome</keyword>
<organism evidence="1 2">
    <name type="scientific">Moellerella wisconsensis</name>
    <dbReference type="NCBI Taxonomy" id="158849"/>
    <lineage>
        <taxon>Bacteria</taxon>
        <taxon>Pseudomonadati</taxon>
        <taxon>Pseudomonadota</taxon>
        <taxon>Gammaproteobacteria</taxon>
        <taxon>Enterobacterales</taxon>
        <taxon>Morganellaceae</taxon>
        <taxon>Moellerella</taxon>
    </lineage>
</organism>
<geneLocation type="plasmid" evidence="1 2">
    <name>pW1-a</name>
</geneLocation>
<proteinExistence type="predicted"/>
<reference evidence="1" key="1">
    <citation type="submission" date="2022-03" db="EMBL/GenBank/DDBJ databases">
        <title>ESBL-producing Moellerella wisconsensis and Escherichia marmotae isolated from wild game meat.</title>
        <authorList>
            <person name="Biggel M."/>
        </authorList>
    </citation>
    <scope>NUCLEOTIDE SEQUENCE</scope>
    <source>
        <strain evidence="1">W1</strain>
    </source>
</reference>
<evidence type="ECO:0000313" key="1">
    <source>
        <dbReference type="EMBL" id="UNH40870.1"/>
    </source>
</evidence>
<protein>
    <submittedName>
        <fullName evidence="1">Uncharacterized protein</fullName>
    </submittedName>
</protein>
<sequence length="277" mass="29737">MENLTPSFCWPFSFIAFGVGVIVHETHNEDVFMTKIALGLLVALAYATSAQASYTVLNESDRDAREAANYDGGLYGTGNNALAPTLPVEPKVELPPISSVDVAAFNVAGISLGMELDAALEAANKQAQRRDIAAVRTQSRNGKVASLTWGNVNEETIVNLIEGTGDTPEISRVKSIRYSFNNPEALVAGALEKYGEPSVRDLNKGKLTWCSAERDIKSQCDMKKPWMTIDTYTVSTIGILDITDPTLVKAPVTVGVAKPIKEVTAEDEGYTGPLPGL</sequence>
<evidence type="ECO:0000313" key="2">
    <source>
        <dbReference type="Proteomes" id="UP000829420"/>
    </source>
</evidence>
<gene>
    <name evidence="1" type="ORF">MNY70_16825</name>
</gene>
<dbReference type="EMBL" id="CP093256">
    <property type="protein sequence ID" value="UNH40870.1"/>
    <property type="molecule type" value="Genomic_DNA"/>
</dbReference>
<keyword evidence="1" id="KW-0614">Plasmid</keyword>